<dbReference type="GO" id="GO:0050909">
    <property type="term" value="P:sensory perception of taste"/>
    <property type="evidence" value="ECO:0007669"/>
    <property type="project" value="InterPro"/>
</dbReference>
<keyword evidence="10" id="KW-1185">Reference proteome</keyword>
<dbReference type="GO" id="GO:0043025">
    <property type="term" value="C:neuronal cell body"/>
    <property type="evidence" value="ECO:0007669"/>
    <property type="project" value="TreeGrafter"/>
</dbReference>
<organism evidence="9 10">
    <name type="scientific">Zophobas morio</name>
    <dbReference type="NCBI Taxonomy" id="2755281"/>
    <lineage>
        <taxon>Eukaryota</taxon>
        <taxon>Metazoa</taxon>
        <taxon>Ecdysozoa</taxon>
        <taxon>Arthropoda</taxon>
        <taxon>Hexapoda</taxon>
        <taxon>Insecta</taxon>
        <taxon>Pterygota</taxon>
        <taxon>Neoptera</taxon>
        <taxon>Endopterygota</taxon>
        <taxon>Coleoptera</taxon>
        <taxon>Polyphaga</taxon>
        <taxon>Cucujiformia</taxon>
        <taxon>Tenebrionidae</taxon>
        <taxon>Zophobas</taxon>
    </lineage>
</organism>
<evidence type="ECO:0000256" key="4">
    <source>
        <dbReference type="ARBA" id="ARBA00022989"/>
    </source>
</evidence>
<dbReference type="PANTHER" id="PTHR21143:SF133">
    <property type="entry name" value="GUSTATORY AND PHEROMONE RECEPTOR 32A-RELATED"/>
    <property type="match status" value="1"/>
</dbReference>
<feature type="transmembrane region" description="Helical" evidence="8">
    <location>
        <begin position="344"/>
        <end position="364"/>
    </location>
</feature>
<keyword evidence="5 8" id="KW-0472">Membrane</keyword>
<dbReference type="Pfam" id="PF08395">
    <property type="entry name" value="7tm_7"/>
    <property type="match status" value="1"/>
</dbReference>
<dbReference type="GO" id="GO:0005886">
    <property type="term" value="C:plasma membrane"/>
    <property type="evidence" value="ECO:0007669"/>
    <property type="project" value="UniProtKB-SubCell"/>
</dbReference>
<proteinExistence type="inferred from homology"/>
<feature type="transmembrane region" description="Helical" evidence="8">
    <location>
        <begin position="131"/>
        <end position="151"/>
    </location>
</feature>
<accession>A0AA38M8G2</accession>
<keyword evidence="4 8" id="KW-1133">Transmembrane helix</keyword>
<dbReference type="GO" id="GO:0007635">
    <property type="term" value="P:chemosensory behavior"/>
    <property type="evidence" value="ECO:0007669"/>
    <property type="project" value="TreeGrafter"/>
</dbReference>
<comment type="subcellular location">
    <subcellularLocation>
        <location evidence="1 8">Cell membrane</location>
        <topology evidence="1 8">Multi-pass membrane protein</topology>
    </subcellularLocation>
</comment>
<reference evidence="9" key="1">
    <citation type="journal article" date="2023" name="G3 (Bethesda)">
        <title>Whole genome assemblies of Zophobas morio and Tenebrio molitor.</title>
        <authorList>
            <person name="Kaur S."/>
            <person name="Stinson S.A."/>
            <person name="diCenzo G.C."/>
        </authorList>
    </citation>
    <scope>NUCLEOTIDE SEQUENCE</scope>
    <source>
        <strain evidence="9">QUZm001</strain>
    </source>
</reference>
<evidence type="ECO:0000256" key="1">
    <source>
        <dbReference type="ARBA" id="ARBA00004651"/>
    </source>
</evidence>
<keyword evidence="6 8" id="KW-0675">Receptor</keyword>
<dbReference type="AlphaFoldDB" id="A0AA38M8G2"/>
<evidence type="ECO:0000256" key="6">
    <source>
        <dbReference type="ARBA" id="ARBA00023170"/>
    </source>
</evidence>
<keyword evidence="7 8" id="KW-0807">Transducer</keyword>
<feature type="transmembrane region" description="Helical" evidence="8">
    <location>
        <begin position="163"/>
        <end position="184"/>
    </location>
</feature>
<dbReference type="EMBL" id="JALNTZ010000006">
    <property type="protein sequence ID" value="KAJ3647480.1"/>
    <property type="molecule type" value="Genomic_DNA"/>
</dbReference>
<sequence>MNKKFLNSIKLVLLQNQIIGFVTFSASDEKFRPSKFRNTINILTTILVLSTTTYGIFVLIESNQSKINKTTNIILIITYTVFLATMWFCGITKSPKIGSLLNQLIKLDKKFHNFGFSIDYARTKKHVLWEFLARNLLMVILIWAIVAYTNIDDPEFAISESIYVIFVTTKSAICFLSVTLISMFKTRFKILNGYIDGLSKSSSKDRFLLISLCRSCDLHHSLYKFVQQFNDAFGLILLFVFGASFVYIVIAAFFVASNLQAEEIAWNNVISLAVACTPFIIDVVYVCSLCYTAVDEASRTGKYIHQIGTDNYDVVDEIEMFSLQIVSHDVEFSAAGLFPIDHRLLFTIIGGVTTYIIILIQLAASLAKH</sequence>
<evidence type="ECO:0000256" key="5">
    <source>
        <dbReference type="ARBA" id="ARBA00023136"/>
    </source>
</evidence>
<dbReference type="GO" id="GO:0007165">
    <property type="term" value="P:signal transduction"/>
    <property type="evidence" value="ECO:0007669"/>
    <property type="project" value="UniProtKB-KW"/>
</dbReference>
<comment type="caution">
    <text evidence="9">The sequence shown here is derived from an EMBL/GenBank/DDBJ whole genome shotgun (WGS) entry which is preliminary data.</text>
</comment>
<dbReference type="Proteomes" id="UP001168821">
    <property type="component" value="Unassembled WGS sequence"/>
</dbReference>
<evidence type="ECO:0000313" key="9">
    <source>
        <dbReference type="EMBL" id="KAJ3647480.1"/>
    </source>
</evidence>
<feature type="transmembrane region" description="Helical" evidence="8">
    <location>
        <begin position="269"/>
        <end position="294"/>
    </location>
</feature>
<dbReference type="GO" id="GO:0030425">
    <property type="term" value="C:dendrite"/>
    <property type="evidence" value="ECO:0007669"/>
    <property type="project" value="TreeGrafter"/>
</dbReference>
<dbReference type="PANTHER" id="PTHR21143">
    <property type="entry name" value="INVERTEBRATE GUSTATORY RECEPTOR"/>
    <property type="match status" value="1"/>
</dbReference>
<evidence type="ECO:0000256" key="2">
    <source>
        <dbReference type="ARBA" id="ARBA00022475"/>
    </source>
</evidence>
<gene>
    <name evidence="9" type="ORF">Zmor_019357</name>
</gene>
<name>A0AA38M8G2_9CUCU</name>
<feature type="transmembrane region" description="Helical" evidence="8">
    <location>
        <begin position="72"/>
        <end position="91"/>
    </location>
</feature>
<dbReference type="GO" id="GO:0008049">
    <property type="term" value="P:male courtship behavior"/>
    <property type="evidence" value="ECO:0007669"/>
    <property type="project" value="TreeGrafter"/>
</dbReference>
<keyword evidence="3 8" id="KW-0812">Transmembrane</keyword>
<evidence type="ECO:0000256" key="3">
    <source>
        <dbReference type="ARBA" id="ARBA00022692"/>
    </source>
</evidence>
<comment type="similarity">
    <text evidence="8">Belongs to the insect chemoreceptor superfamily. Gustatory receptor (GR) family.</text>
</comment>
<feature type="transmembrane region" description="Helical" evidence="8">
    <location>
        <begin position="40"/>
        <end position="60"/>
    </location>
</feature>
<evidence type="ECO:0000313" key="10">
    <source>
        <dbReference type="Proteomes" id="UP001168821"/>
    </source>
</evidence>
<dbReference type="GO" id="GO:0030424">
    <property type="term" value="C:axon"/>
    <property type="evidence" value="ECO:0007669"/>
    <property type="project" value="TreeGrafter"/>
</dbReference>
<dbReference type="InterPro" id="IPR013604">
    <property type="entry name" value="7TM_chemorcpt"/>
</dbReference>
<keyword evidence="2 8" id="KW-1003">Cell membrane</keyword>
<evidence type="ECO:0000256" key="7">
    <source>
        <dbReference type="ARBA" id="ARBA00023224"/>
    </source>
</evidence>
<comment type="function">
    <text evidence="8">Gustatory receptor which mediates acceptance or avoidance behavior, depending on its substrates.</text>
</comment>
<evidence type="ECO:0000256" key="8">
    <source>
        <dbReference type="RuleBase" id="RU363108"/>
    </source>
</evidence>
<feature type="transmembrane region" description="Helical" evidence="8">
    <location>
        <begin position="232"/>
        <end position="257"/>
    </location>
</feature>
<protein>
    <recommendedName>
        <fullName evidence="8">Gustatory receptor</fullName>
    </recommendedName>
</protein>